<organism evidence="1 2">
    <name type="scientific">Hyalomma asiaticum</name>
    <name type="common">Tick</name>
    <dbReference type="NCBI Taxonomy" id="266040"/>
    <lineage>
        <taxon>Eukaryota</taxon>
        <taxon>Metazoa</taxon>
        <taxon>Ecdysozoa</taxon>
        <taxon>Arthropoda</taxon>
        <taxon>Chelicerata</taxon>
        <taxon>Arachnida</taxon>
        <taxon>Acari</taxon>
        <taxon>Parasitiformes</taxon>
        <taxon>Ixodida</taxon>
        <taxon>Ixodoidea</taxon>
        <taxon>Ixodidae</taxon>
        <taxon>Hyalomminae</taxon>
        <taxon>Hyalomma</taxon>
    </lineage>
</organism>
<name>A0ACB7TIH6_HYAAI</name>
<accession>A0ACB7TIH6</accession>
<dbReference type="EMBL" id="CM023481">
    <property type="protein sequence ID" value="KAH6944649.1"/>
    <property type="molecule type" value="Genomic_DNA"/>
</dbReference>
<protein>
    <submittedName>
        <fullName evidence="1">Uncharacterized protein</fullName>
    </submittedName>
</protein>
<sequence>MRQRRRGAVGDVPRAALFANAALVTRRTCRAPEGEPRRLNEHAVAHGPEPSHSRLDCFRLINIARERNPRPQCATFCELRLYNLPALISRLAERQDALSPRLSDVPATEEETLSTRRRFSVAYRPATGCADARRNNCTGGRTRPTEVIAGPQLKPLTKGGCLTTWQAAAAAGAPEGARRVKSRRAGAKAIGSARGEGLQYAVLHGSLLTRRLADPLSTRSLTSGSASSDPGPSRALDTSSK</sequence>
<reference evidence="1" key="1">
    <citation type="submission" date="2020-05" db="EMBL/GenBank/DDBJ databases">
        <title>Large-scale comparative analyses of tick genomes elucidate their genetic diversity and vector capacities.</title>
        <authorList>
            <person name="Jia N."/>
            <person name="Wang J."/>
            <person name="Shi W."/>
            <person name="Du L."/>
            <person name="Sun Y."/>
            <person name="Zhan W."/>
            <person name="Jiang J."/>
            <person name="Wang Q."/>
            <person name="Zhang B."/>
            <person name="Ji P."/>
            <person name="Sakyi L.B."/>
            <person name="Cui X."/>
            <person name="Yuan T."/>
            <person name="Jiang B."/>
            <person name="Yang W."/>
            <person name="Lam T.T.-Y."/>
            <person name="Chang Q."/>
            <person name="Ding S."/>
            <person name="Wang X."/>
            <person name="Zhu J."/>
            <person name="Ruan X."/>
            <person name="Zhao L."/>
            <person name="Wei J."/>
            <person name="Que T."/>
            <person name="Du C."/>
            <person name="Cheng J."/>
            <person name="Dai P."/>
            <person name="Han X."/>
            <person name="Huang E."/>
            <person name="Gao Y."/>
            <person name="Liu J."/>
            <person name="Shao H."/>
            <person name="Ye R."/>
            <person name="Li L."/>
            <person name="Wei W."/>
            <person name="Wang X."/>
            <person name="Wang C."/>
            <person name="Yang T."/>
            <person name="Huo Q."/>
            <person name="Li W."/>
            <person name="Guo W."/>
            <person name="Chen H."/>
            <person name="Zhou L."/>
            <person name="Ni X."/>
            <person name="Tian J."/>
            <person name="Zhou Y."/>
            <person name="Sheng Y."/>
            <person name="Liu T."/>
            <person name="Pan Y."/>
            <person name="Xia L."/>
            <person name="Li J."/>
            <person name="Zhao F."/>
            <person name="Cao W."/>
        </authorList>
    </citation>
    <scope>NUCLEOTIDE SEQUENCE</scope>
    <source>
        <strain evidence="1">Hyas-2018</strain>
    </source>
</reference>
<keyword evidence="2" id="KW-1185">Reference proteome</keyword>
<dbReference type="Proteomes" id="UP000821845">
    <property type="component" value="Chromosome 1"/>
</dbReference>
<proteinExistence type="predicted"/>
<evidence type="ECO:0000313" key="1">
    <source>
        <dbReference type="EMBL" id="KAH6944649.1"/>
    </source>
</evidence>
<gene>
    <name evidence="1" type="ORF">HPB50_004426</name>
</gene>
<comment type="caution">
    <text evidence="1">The sequence shown here is derived from an EMBL/GenBank/DDBJ whole genome shotgun (WGS) entry which is preliminary data.</text>
</comment>
<evidence type="ECO:0000313" key="2">
    <source>
        <dbReference type="Proteomes" id="UP000821845"/>
    </source>
</evidence>